<protein>
    <submittedName>
        <fullName evidence="6">Uncharacterized protein</fullName>
    </submittedName>
</protein>
<dbReference type="AlphaFoldDB" id="A0A8J2LYB4"/>
<dbReference type="EMBL" id="CAKAEH010000949">
    <property type="protein sequence ID" value="CAG9532318.1"/>
    <property type="molecule type" value="Genomic_DNA"/>
</dbReference>
<feature type="transmembrane region" description="Helical" evidence="1">
    <location>
        <begin position="607"/>
        <end position="630"/>
    </location>
</feature>
<dbReference type="Pfam" id="PF25898">
    <property type="entry name" value="LolA_2nd_metazoa"/>
    <property type="match status" value="1"/>
</dbReference>
<feature type="chain" id="PRO_5035208508" evidence="2">
    <location>
        <begin position="17"/>
        <end position="644"/>
    </location>
</feature>
<feature type="domain" description="LolA-like" evidence="3">
    <location>
        <begin position="33"/>
        <end position="226"/>
    </location>
</feature>
<gene>
    <name evidence="6" type="ORF">CJOHNSTONI_LOCUS2635</name>
</gene>
<feature type="domain" description="LolA-like" evidence="4">
    <location>
        <begin position="234"/>
        <end position="463"/>
    </location>
</feature>
<evidence type="ECO:0000259" key="5">
    <source>
        <dbReference type="Pfam" id="PF25899"/>
    </source>
</evidence>
<name>A0A8J2LYB4_9BILA</name>
<evidence type="ECO:0000313" key="7">
    <source>
        <dbReference type="Proteomes" id="UP000746747"/>
    </source>
</evidence>
<keyword evidence="7" id="KW-1185">Reference proteome</keyword>
<dbReference type="OrthoDB" id="5983572at2759"/>
<dbReference type="Pfam" id="PF25897">
    <property type="entry name" value="LolA_1st_nematode"/>
    <property type="match status" value="1"/>
</dbReference>
<sequence>MNWYWFVILPVVLVNCYKLICEKSSDEKSKIDRFPKALVLKGNYKIVVRHTNWLTNVTSLMTESRRGEQTHITVVTSHSTSTTHFILGSLNYTYNETSCEVLPNATALPAVYLHSQLAENYNFTGTSMAELIESLYHFNFNRGRLHNKTEVGGIDAILWLGCGKAKGKIMQSEVAYAGEFSQPSYSSSVKRPYILSLRLAAFNDTNDALIDYVSVEITQLEMLADDSELKTKLPEGLYCTGFPEAKSPIMFPKKFEMSFDYIDVDGKVVHDIDMYYNGNERIFWMRLDARAGKDTPFMGNATIPEGLRNIHVIHDFQYGLQYLLDGENNICSSVSAIDKNFGDVQTMNESTKEIELKEPAHLFLSSSSSVFYYAGKRIVDDIPLDVYVTKANNSLTTSTVIEMLYTTENWVVETAVAPFLHSIVQYHKDGSGKETKTIIRLHSFKNDSEAGVQQTSLSIYPCLKLVEDSYLHINIKNTTLKDLESFGIGIVREGLREAVAHVANVSVLRIANFFFKQIQENVVAFFVVGESSGVKPANTWNRSNETSAESAVNLLNATLREKDIRFPIFVGHRMVMLSLSKASLGTIPTTWGMLPAPAFRGYTGGSMFVLGLFMLLLGAVLGVGIVYFIWKRQRFTGLAYQVFE</sequence>
<dbReference type="Pfam" id="PF25899">
    <property type="entry name" value="DUF7959"/>
    <property type="match status" value="1"/>
</dbReference>
<evidence type="ECO:0000313" key="6">
    <source>
        <dbReference type="EMBL" id="CAG9532318.1"/>
    </source>
</evidence>
<dbReference type="InterPro" id="IPR058830">
    <property type="entry name" value="LolA-like_dom_1st"/>
</dbReference>
<dbReference type="Proteomes" id="UP000746747">
    <property type="component" value="Unassembled WGS sequence"/>
</dbReference>
<dbReference type="InterPro" id="IPR058831">
    <property type="entry name" value="LolA-like_dom_2nd"/>
</dbReference>
<organism evidence="6 7">
    <name type="scientific">Cercopithifilaria johnstoni</name>
    <dbReference type="NCBI Taxonomy" id="2874296"/>
    <lineage>
        <taxon>Eukaryota</taxon>
        <taxon>Metazoa</taxon>
        <taxon>Ecdysozoa</taxon>
        <taxon>Nematoda</taxon>
        <taxon>Chromadorea</taxon>
        <taxon>Rhabditida</taxon>
        <taxon>Spirurina</taxon>
        <taxon>Spiruromorpha</taxon>
        <taxon>Filarioidea</taxon>
        <taxon>Onchocercidae</taxon>
        <taxon>Cercopithifilaria</taxon>
    </lineage>
</organism>
<evidence type="ECO:0000259" key="4">
    <source>
        <dbReference type="Pfam" id="PF25898"/>
    </source>
</evidence>
<accession>A0A8J2LYB4</accession>
<keyword evidence="2" id="KW-0732">Signal</keyword>
<feature type="signal peptide" evidence="2">
    <location>
        <begin position="1"/>
        <end position="16"/>
    </location>
</feature>
<evidence type="ECO:0000256" key="2">
    <source>
        <dbReference type="SAM" id="SignalP"/>
    </source>
</evidence>
<comment type="caution">
    <text evidence="6">The sequence shown here is derived from an EMBL/GenBank/DDBJ whole genome shotgun (WGS) entry which is preliminary data.</text>
</comment>
<reference evidence="6" key="1">
    <citation type="submission" date="2021-09" db="EMBL/GenBank/DDBJ databases">
        <authorList>
            <consortium name="Pathogen Informatics"/>
        </authorList>
    </citation>
    <scope>NUCLEOTIDE SEQUENCE</scope>
</reference>
<keyword evidence="1" id="KW-0472">Membrane</keyword>
<keyword evidence="1" id="KW-0812">Transmembrane</keyword>
<dbReference type="PANTHER" id="PTHR36902">
    <property type="entry name" value="ENRICHED IN SURFACE-LABELED PROTEOME PROTEIN 9"/>
    <property type="match status" value="1"/>
</dbReference>
<proteinExistence type="predicted"/>
<dbReference type="PANTHER" id="PTHR36902:SF1">
    <property type="entry name" value="ENRICHED IN SURFACE-LABELED PROTEOME PROTEIN 9"/>
    <property type="match status" value="1"/>
</dbReference>
<evidence type="ECO:0000256" key="1">
    <source>
        <dbReference type="SAM" id="Phobius"/>
    </source>
</evidence>
<evidence type="ECO:0000259" key="3">
    <source>
        <dbReference type="Pfam" id="PF25897"/>
    </source>
</evidence>
<keyword evidence="1" id="KW-1133">Transmembrane helix</keyword>
<dbReference type="InterPro" id="IPR058265">
    <property type="entry name" value="DUF7959"/>
</dbReference>
<feature type="domain" description="DUF7959" evidence="5">
    <location>
        <begin position="469"/>
        <end position="589"/>
    </location>
</feature>